<proteinExistence type="predicted"/>
<dbReference type="Proteomes" id="UP000004994">
    <property type="component" value="Chromosome 12"/>
</dbReference>
<dbReference type="EnsemblPlants" id="Solyc12g036905.1.1">
    <property type="protein sequence ID" value="Solyc12g036905.1.1"/>
    <property type="gene ID" value="Solyc12g036905.1"/>
</dbReference>
<dbReference type="PANTHER" id="PTHR11439:SF507">
    <property type="entry name" value="REVERSE TRANSCRIPTASE TY1_COPIA-TYPE DOMAIN-CONTAINING PROTEIN"/>
    <property type="match status" value="1"/>
</dbReference>
<reference evidence="1" key="2">
    <citation type="submission" date="2019-01" db="UniProtKB">
        <authorList>
            <consortium name="EnsemblPlants"/>
        </authorList>
    </citation>
    <scope>IDENTIFICATION</scope>
    <source>
        <strain evidence="1">cv. Heinz 1706</strain>
    </source>
</reference>
<sequence>MVKDGKLVIVCLYVNDLAYTGNDNVLLNHFKQLMMAEFHMSNLSLMHYLLSTLDILRKFGVTNCVTTPAETGPKIEKNPTGTRVDNTFYKQIVGSLMYLTVTKPDIMYNVSLIRRYMENPRETHLVAAKRNYKIYTLLEIEMIGKIRQLMFLHLDQQPTVTSSTLEVEFVAAIMCATQEIWLKNILVELCLLPQKSTLIYSDNGLAIKLSKNLGLHGRSKHIDVKFHFLRDLTRDKILTLSTAKVKTN</sequence>
<evidence type="ECO:0000313" key="2">
    <source>
        <dbReference type="Proteomes" id="UP000004994"/>
    </source>
</evidence>
<reference evidence="1" key="1">
    <citation type="journal article" date="2012" name="Nature">
        <title>The tomato genome sequence provides insights into fleshy fruit evolution.</title>
        <authorList>
            <consortium name="Tomato Genome Consortium"/>
        </authorList>
    </citation>
    <scope>NUCLEOTIDE SEQUENCE [LARGE SCALE GENOMIC DNA]</scope>
    <source>
        <strain evidence="1">cv. Heinz 1706</strain>
    </source>
</reference>
<dbReference type="Gramene" id="Solyc12g036905.1.1">
    <property type="protein sequence ID" value="Solyc12g036905.1.1"/>
    <property type="gene ID" value="Solyc12g036905.1"/>
</dbReference>
<dbReference type="InParanoid" id="A0A3Q7J7G0"/>
<evidence type="ECO:0008006" key="3">
    <source>
        <dbReference type="Google" id="ProtNLM"/>
    </source>
</evidence>
<dbReference type="CDD" id="cd09272">
    <property type="entry name" value="RNase_HI_RT_Ty1"/>
    <property type="match status" value="1"/>
</dbReference>
<dbReference type="STRING" id="4081.A0A3Q7J7G0"/>
<dbReference type="AlphaFoldDB" id="A0A3Q7J7G0"/>
<keyword evidence="2" id="KW-1185">Reference proteome</keyword>
<protein>
    <recommendedName>
        <fullName evidence="3">Reverse transcriptase Ty1/copia-type domain-containing protein</fullName>
    </recommendedName>
</protein>
<evidence type="ECO:0000313" key="1">
    <source>
        <dbReference type="EnsemblPlants" id="Solyc12g036905.1.1"/>
    </source>
</evidence>
<accession>A0A3Q7J7G0</accession>
<name>A0A3Q7J7G0_SOLLC</name>
<dbReference type="PANTHER" id="PTHR11439">
    <property type="entry name" value="GAG-POL-RELATED RETROTRANSPOSON"/>
    <property type="match status" value="1"/>
</dbReference>
<organism evidence="1">
    <name type="scientific">Solanum lycopersicum</name>
    <name type="common">Tomato</name>
    <name type="synonym">Lycopersicon esculentum</name>
    <dbReference type="NCBI Taxonomy" id="4081"/>
    <lineage>
        <taxon>Eukaryota</taxon>
        <taxon>Viridiplantae</taxon>
        <taxon>Streptophyta</taxon>
        <taxon>Embryophyta</taxon>
        <taxon>Tracheophyta</taxon>
        <taxon>Spermatophyta</taxon>
        <taxon>Magnoliopsida</taxon>
        <taxon>eudicotyledons</taxon>
        <taxon>Gunneridae</taxon>
        <taxon>Pentapetalae</taxon>
        <taxon>asterids</taxon>
        <taxon>lamiids</taxon>
        <taxon>Solanales</taxon>
        <taxon>Solanaceae</taxon>
        <taxon>Solanoideae</taxon>
        <taxon>Solaneae</taxon>
        <taxon>Solanum</taxon>
        <taxon>Solanum subgen. Lycopersicon</taxon>
    </lineage>
</organism>